<comment type="similarity">
    <text evidence="1">Belongs to the barstar family.</text>
</comment>
<dbReference type="InterPro" id="IPR000468">
    <property type="entry name" value="Barstar"/>
</dbReference>
<evidence type="ECO:0000313" key="3">
    <source>
        <dbReference type="EMBL" id="MBB5295484.1"/>
    </source>
</evidence>
<dbReference type="SUPFAM" id="SSF52038">
    <property type="entry name" value="Barstar-related"/>
    <property type="match status" value="1"/>
</dbReference>
<dbReference type="EMBL" id="JACHFV010000007">
    <property type="protein sequence ID" value="MBB5295484.1"/>
    <property type="molecule type" value="Genomic_DNA"/>
</dbReference>
<proteinExistence type="inferred from homology"/>
<keyword evidence="6" id="KW-1185">Reference proteome</keyword>
<reference evidence="4 5" key="1">
    <citation type="submission" date="2019-04" db="EMBL/GenBank/DDBJ databases">
        <title>Deinococcus metalilatus MA1002 mutant No.5.</title>
        <authorList>
            <person name="Park W."/>
            <person name="Park C."/>
        </authorList>
    </citation>
    <scope>NUCLEOTIDE SEQUENCE [LARGE SCALE GENOMIC DNA]</scope>
    <source>
        <strain evidence="4 5">MA1002-m5</strain>
    </source>
</reference>
<name>A0AAJ5F4R3_9DEIO</name>
<dbReference type="Pfam" id="PF01337">
    <property type="entry name" value="Barstar"/>
    <property type="match status" value="1"/>
</dbReference>
<dbReference type="Proteomes" id="UP000308000">
    <property type="component" value="Unassembled WGS sequence"/>
</dbReference>
<evidence type="ECO:0000313" key="4">
    <source>
        <dbReference type="EMBL" id="TLK27185.1"/>
    </source>
</evidence>
<dbReference type="Gene3D" id="3.30.370.10">
    <property type="entry name" value="Barstar-like"/>
    <property type="match status" value="1"/>
</dbReference>
<sequence>MAYAMLNTARIHDWSSFHNVCAEVFGFPDFYGRNMDAWIDCLTYLDEDDGMSRFVLGEGEHLFILVPDFKEFSARVPEIAYAFLDCSSFVNKRYLEAKRMPRLALVLQ</sequence>
<evidence type="ECO:0000313" key="6">
    <source>
        <dbReference type="Proteomes" id="UP000536909"/>
    </source>
</evidence>
<dbReference type="RefSeq" id="WP_129118215.1">
    <property type="nucleotide sequence ID" value="NZ_BSUI01000015.1"/>
</dbReference>
<dbReference type="Proteomes" id="UP000536909">
    <property type="component" value="Unassembled WGS sequence"/>
</dbReference>
<dbReference type="InterPro" id="IPR035905">
    <property type="entry name" value="Barstar-like_sf"/>
</dbReference>
<comment type="caution">
    <text evidence="4">The sequence shown here is derived from an EMBL/GenBank/DDBJ whole genome shotgun (WGS) entry which is preliminary data.</text>
</comment>
<reference evidence="3 6" key="2">
    <citation type="submission" date="2020-08" db="EMBL/GenBank/DDBJ databases">
        <title>Genomic Encyclopedia of Type Strains, Phase IV (KMG-IV): sequencing the most valuable type-strain genomes for metagenomic binning, comparative biology and taxonomic classification.</title>
        <authorList>
            <person name="Goeker M."/>
        </authorList>
    </citation>
    <scope>NUCLEOTIDE SEQUENCE [LARGE SCALE GENOMIC DNA]</scope>
    <source>
        <strain evidence="3 6">DSM 105434</strain>
    </source>
</reference>
<organism evidence="4 5">
    <name type="scientific">Deinococcus metallilatus</name>
    <dbReference type="NCBI Taxonomy" id="1211322"/>
    <lineage>
        <taxon>Bacteria</taxon>
        <taxon>Thermotogati</taxon>
        <taxon>Deinococcota</taxon>
        <taxon>Deinococci</taxon>
        <taxon>Deinococcales</taxon>
        <taxon>Deinococcaceae</taxon>
        <taxon>Deinococcus</taxon>
    </lineage>
</organism>
<accession>A0AAJ5F4R3</accession>
<evidence type="ECO:0000259" key="2">
    <source>
        <dbReference type="Pfam" id="PF01337"/>
    </source>
</evidence>
<evidence type="ECO:0000313" key="5">
    <source>
        <dbReference type="Proteomes" id="UP000308000"/>
    </source>
</evidence>
<dbReference type="AlphaFoldDB" id="A0AAJ5F4R3"/>
<gene>
    <name evidence="4" type="ORF">FCS05_09915</name>
    <name evidence="3" type="ORF">HNQ10_002313</name>
</gene>
<protein>
    <submittedName>
        <fullName evidence="4">Barnase inhibitor</fullName>
    </submittedName>
</protein>
<evidence type="ECO:0000256" key="1">
    <source>
        <dbReference type="ARBA" id="ARBA00006845"/>
    </source>
</evidence>
<feature type="domain" description="Barstar (barnase inhibitor)" evidence="2">
    <location>
        <begin position="3"/>
        <end position="103"/>
    </location>
</feature>
<dbReference type="EMBL" id="VBRC01000006">
    <property type="protein sequence ID" value="TLK27185.1"/>
    <property type="molecule type" value="Genomic_DNA"/>
</dbReference>